<sequence length="105" mass="11420">MPEAVEHRDPGPRHQSRVRGAVLLVLGYVLLPPGSCSSSSGWSRFVYGLRPVYERLGVRRPGVTLRLPTHARPTRRQVPLFCAVFALPVVVLGLLVLQITGVVGG</sequence>
<protein>
    <submittedName>
        <fullName evidence="2">Uncharacterized protein</fullName>
    </submittedName>
</protein>
<proteinExistence type="predicted"/>
<dbReference type="RefSeq" id="WP_141633056.1">
    <property type="nucleotide sequence ID" value="NZ_VIGB01000003.1"/>
</dbReference>
<accession>A0A540W043</accession>
<evidence type="ECO:0000313" key="2">
    <source>
        <dbReference type="EMBL" id="TQF02360.1"/>
    </source>
</evidence>
<keyword evidence="3" id="KW-1185">Reference proteome</keyword>
<feature type="transmembrane region" description="Helical" evidence="1">
    <location>
        <begin position="78"/>
        <end position="99"/>
    </location>
</feature>
<dbReference type="AlphaFoldDB" id="A0A540W043"/>
<keyword evidence="1" id="KW-0472">Membrane</keyword>
<reference evidence="2 3" key="1">
    <citation type="submission" date="2019-06" db="EMBL/GenBank/DDBJ databases">
        <title>Description of Kitasatospora acidophila sp. nov. isolated from pine grove soil, and reclassification of Streptomyces novaecaesareae to Kitasatospora novaeceasareae comb. nov.</title>
        <authorList>
            <person name="Kim M.J."/>
        </authorList>
    </citation>
    <scope>NUCLEOTIDE SEQUENCE [LARGE SCALE GENOMIC DNA]</scope>
    <source>
        <strain evidence="2 3">MMS16-CNU292</strain>
    </source>
</reference>
<name>A0A540W043_9ACTN</name>
<gene>
    <name evidence="2" type="ORF">E6W39_08820</name>
</gene>
<keyword evidence="1" id="KW-1133">Transmembrane helix</keyword>
<comment type="caution">
    <text evidence="2">The sequence shown here is derived from an EMBL/GenBank/DDBJ whole genome shotgun (WGS) entry which is preliminary data.</text>
</comment>
<dbReference type="Proteomes" id="UP000319103">
    <property type="component" value="Unassembled WGS sequence"/>
</dbReference>
<keyword evidence="1" id="KW-0812">Transmembrane</keyword>
<evidence type="ECO:0000313" key="3">
    <source>
        <dbReference type="Proteomes" id="UP000319103"/>
    </source>
</evidence>
<organism evidence="2 3">
    <name type="scientific">Kitasatospora acidiphila</name>
    <dbReference type="NCBI Taxonomy" id="2567942"/>
    <lineage>
        <taxon>Bacteria</taxon>
        <taxon>Bacillati</taxon>
        <taxon>Actinomycetota</taxon>
        <taxon>Actinomycetes</taxon>
        <taxon>Kitasatosporales</taxon>
        <taxon>Streptomycetaceae</taxon>
        <taxon>Kitasatospora</taxon>
    </lineage>
</organism>
<evidence type="ECO:0000256" key="1">
    <source>
        <dbReference type="SAM" id="Phobius"/>
    </source>
</evidence>
<dbReference type="EMBL" id="VIGB01000003">
    <property type="protein sequence ID" value="TQF02360.1"/>
    <property type="molecule type" value="Genomic_DNA"/>
</dbReference>